<keyword evidence="3" id="KW-1185">Reference proteome</keyword>
<feature type="region of interest" description="Disordered" evidence="1">
    <location>
        <begin position="59"/>
        <end position="99"/>
    </location>
</feature>
<evidence type="ECO:0000256" key="1">
    <source>
        <dbReference type="SAM" id="MobiDB-lite"/>
    </source>
</evidence>
<feature type="compositionally biased region" description="Low complexity" evidence="1">
    <location>
        <begin position="143"/>
        <end position="152"/>
    </location>
</feature>
<comment type="caution">
    <text evidence="2">The sequence shown here is derived from an EMBL/GenBank/DDBJ whole genome shotgun (WGS) entry which is preliminary data.</text>
</comment>
<dbReference type="EMBL" id="JASCZI010212073">
    <property type="protein sequence ID" value="MED6198243.1"/>
    <property type="molecule type" value="Genomic_DNA"/>
</dbReference>
<proteinExistence type="predicted"/>
<protein>
    <submittedName>
        <fullName evidence="2">Uncharacterized protein</fullName>
    </submittedName>
</protein>
<evidence type="ECO:0000313" key="3">
    <source>
        <dbReference type="Proteomes" id="UP001341840"/>
    </source>
</evidence>
<reference evidence="2 3" key="1">
    <citation type="journal article" date="2023" name="Plants (Basel)">
        <title>Bridging the Gap: Combining Genomics and Transcriptomics Approaches to Understand Stylosanthes scabra, an Orphan Legume from the Brazilian Caatinga.</title>
        <authorList>
            <person name="Ferreira-Neto J.R.C."/>
            <person name="da Silva M.D."/>
            <person name="Binneck E."/>
            <person name="de Melo N.F."/>
            <person name="da Silva R.H."/>
            <person name="de Melo A.L.T.M."/>
            <person name="Pandolfi V."/>
            <person name="Bustamante F.O."/>
            <person name="Brasileiro-Vidal A.C."/>
            <person name="Benko-Iseppon A.M."/>
        </authorList>
    </citation>
    <scope>NUCLEOTIDE SEQUENCE [LARGE SCALE GENOMIC DNA]</scope>
    <source>
        <tissue evidence="2">Leaves</tissue>
    </source>
</reference>
<evidence type="ECO:0000313" key="2">
    <source>
        <dbReference type="EMBL" id="MED6198243.1"/>
    </source>
</evidence>
<organism evidence="2 3">
    <name type="scientific">Stylosanthes scabra</name>
    <dbReference type="NCBI Taxonomy" id="79078"/>
    <lineage>
        <taxon>Eukaryota</taxon>
        <taxon>Viridiplantae</taxon>
        <taxon>Streptophyta</taxon>
        <taxon>Embryophyta</taxon>
        <taxon>Tracheophyta</taxon>
        <taxon>Spermatophyta</taxon>
        <taxon>Magnoliopsida</taxon>
        <taxon>eudicotyledons</taxon>
        <taxon>Gunneridae</taxon>
        <taxon>Pentapetalae</taxon>
        <taxon>rosids</taxon>
        <taxon>fabids</taxon>
        <taxon>Fabales</taxon>
        <taxon>Fabaceae</taxon>
        <taxon>Papilionoideae</taxon>
        <taxon>50 kb inversion clade</taxon>
        <taxon>dalbergioids sensu lato</taxon>
        <taxon>Dalbergieae</taxon>
        <taxon>Pterocarpus clade</taxon>
        <taxon>Stylosanthes</taxon>
    </lineage>
</organism>
<accession>A0ABU6XN30</accession>
<feature type="compositionally biased region" description="Basic and acidic residues" evidence="1">
    <location>
        <begin position="132"/>
        <end position="142"/>
    </location>
</feature>
<dbReference type="Proteomes" id="UP001341840">
    <property type="component" value="Unassembled WGS sequence"/>
</dbReference>
<sequence>MKAYAELGTFKIRRYHFDDESFLHPLHSVRFDPDHPYEIPIEALMADKVGCVRETMKRKLEVSSEEDSEEEEDPKEEEDLEEEEDPEEQIPASPSLPMGIDATEDYLCFIEDLECRPEPSNLHSSQAFVPDSPREASDRQSDSHNSSSYDLSGVWQTPVHRLKDKCHRHDNGLTEGYRGKKYNTREHPRGMDSTPAKVS</sequence>
<gene>
    <name evidence="2" type="ORF">PIB30_064298</name>
</gene>
<feature type="compositionally biased region" description="Acidic residues" evidence="1">
    <location>
        <begin position="63"/>
        <end position="88"/>
    </location>
</feature>
<feature type="region of interest" description="Disordered" evidence="1">
    <location>
        <begin position="119"/>
        <end position="199"/>
    </location>
</feature>
<name>A0ABU6XN30_9FABA</name>